<feature type="domain" description="(S)-ureidoglycine aminohydrolase cupin" evidence="1">
    <location>
        <begin position="45"/>
        <end position="116"/>
    </location>
</feature>
<sequence>MTATALLLDPSSLEQTNAAIDYPRPDRLVTGNPQRLTHSLYEHPNMSCGIWQCEVGAWNIVFADNKQEFFQVIEGIVRLHDTENKSFVEISAGQAGIIPPSFVGTFEVVEAVKKYYVVVEA</sequence>
<dbReference type="RefSeq" id="WP_061519419.1">
    <property type="nucleotide sequence ID" value="NZ_JRUE01000215.1"/>
</dbReference>
<dbReference type="Proteomes" id="UP000075680">
    <property type="component" value="Unassembled WGS sequence"/>
</dbReference>
<dbReference type="Pfam" id="PF05899">
    <property type="entry name" value="Cupin_3"/>
    <property type="match status" value="1"/>
</dbReference>
<dbReference type="SUPFAM" id="SSF51182">
    <property type="entry name" value="RmlC-like cupins"/>
    <property type="match status" value="1"/>
</dbReference>
<evidence type="ECO:0000313" key="2">
    <source>
        <dbReference type="EMBL" id="KXZ65650.1"/>
    </source>
</evidence>
<dbReference type="InterPro" id="IPR008579">
    <property type="entry name" value="UGlyAH_Cupin_dom"/>
</dbReference>
<proteinExistence type="predicted"/>
<dbReference type="InterPro" id="IPR014710">
    <property type="entry name" value="RmlC-like_jellyroll"/>
</dbReference>
<dbReference type="AlphaFoldDB" id="A0A150HLV0"/>
<protein>
    <recommendedName>
        <fullName evidence="1">(S)-ureidoglycine aminohydrolase cupin domain-containing protein</fullName>
    </recommendedName>
</protein>
<dbReference type="PATRIC" id="fig|52133.18.peg.2828"/>
<dbReference type="Gene3D" id="2.60.120.10">
    <property type="entry name" value="Jelly Rolls"/>
    <property type="match status" value="1"/>
</dbReference>
<organism evidence="2 3">
    <name type="scientific">Acinetobacter venetianus</name>
    <dbReference type="NCBI Taxonomy" id="52133"/>
    <lineage>
        <taxon>Bacteria</taxon>
        <taxon>Pseudomonadati</taxon>
        <taxon>Pseudomonadota</taxon>
        <taxon>Gammaproteobacteria</taxon>
        <taxon>Moraxellales</taxon>
        <taxon>Moraxellaceae</taxon>
        <taxon>Acinetobacter</taxon>
    </lineage>
</organism>
<dbReference type="EMBL" id="JRUE01000215">
    <property type="protein sequence ID" value="KXZ65650.1"/>
    <property type="molecule type" value="Genomic_DNA"/>
</dbReference>
<dbReference type="InterPro" id="IPR011051">
    <property type="entry name" value="RmlC_Cupin_sf"/>
</dbReference>
<evidence type="ECO:0000259" key="1">
    <source>
        <dbReference type="Pfam" id="PF05899"/>
    </source>
</evidence>
<evidence type="ECO:0000313" key="3">
    <source>
        <dbReference type="Proteomes" id="UP000075680"/>
    </source>
</evidence>
<dbReference type="PANTHER" id="PTHR40943:SF2">
    <property type="entry name" value="(S)-UREIDOGLYCINE AMINOHYDROLASE CUPIN DOMAIN-CONTAINING PROTEIN"/>
    <property type="match status" value="1"/>
</dbReference>
<reference evidence="2 3" key="1">
    <citation type="journal article" date="2016" name="Sci. Rep.">
        <title>Genomic and phenotypic characterization of the species Acinetobacter venetianus.</title>
        <authorList>
            <person name="Fondi M."/>
            <person name="Maida I."/>
            <person name="Perrin E."/>
            <person name="Orlandini V."/>
            <person name="La Torre L."/>
            <person name="Bosi E."/>
            <person name="Negroni A."/>
            <person name="Zanaroli G."/>
            <person name="Fava F."/>
            <person name="Decorosi F."/>
            <person name="Giovannetti L."/>
            <person name="Viti C."/>
            <person name="Vaneechoutte M."/>
            <person name="Dijkshoorn L."/>
            <person name="Fani R."/>
        </authorList>
    </citation>
    <scope>NUCLEOTIDE SEQUENCE [LARGE SCALE GENOMIC DNA]</scope>
    <source>
        <strain evidence="2 3">LUH5627</strain>
    </source>
</reference>
<accession>A0A150HLV0</accession>
<gene>
    <name evidence="2" type="ORF">AVENLUH5627_02758</name>
</gene>
<comment type="caution">
    <text evidence="2">The sequence shown here is derived from an EMBL/GenBank/DDBJ whole genome shotgun (WGS) entry which is preliminary data.</text>
</comment>
<dbReference type="PANTHER" id="PTHR40943">
    <property type="entry name" value="CYTOPLASMIC PROTEIN-RELATED"/>
    <property type="match status" value="1"/>
</dbReference>
<name>A0A150HLV0_9GAMM</name>